<protein>
    <submittedName>
        <fullName evidence="1">Uncharacterized protein</fullName>
    </submittedName>
</protein>
<dbReference type="Proteomes" id="UP000676325">
    <property type="component" value="Unassembled WGS sequence"/>
</dbReference>
<evidence type="ECO:0000313" key="2">
    <source>
        <dbReference type="Proteomes" id="UP000676325"/>
    </source>
</evidence>
<comment type="caution">
    <text evidence="1">The sequence shown here is derived from an EMBL/GenBank/DDBJ whole genome shotgun (WGS) entry which is preliminary data.</text>
</comment>
<sequence>MQVNDLSALLNAELGAEALYRFEAGVRAVAGSPAVLTHEEYAVAVHTNADGYRLSFWWKGRELGHGWSASVASIARAADKWVREVGLEHLSAEFPFVTFTGLQLAYEQGRATEFQWQALLGGAGGAYRELIELASRDSVLSALFPQTGHRLALLQSEDSSDALASIFAVRPGWFVVYQQGGEDVEFEGGAEAMVSYLSNKLKL</sequence>
<dbReference type="AlphaFoldDB" id="A0A941II43"/>
<organism evidence="1 2">
    <name type="scientific">Actinospica acidithermotolerans</name>
    <dbReference type="NCBI Taxonomy" id="2828514"/>
    <lineage>
        <taxon>Bacteria</taxon>
        <taxon>Bacillati</taxon>
        <taxon>Actinomycetota</taxon>
        <taxon>Actinomycetes</taxon>
        <taxon>Catenulisporales</taxon>
        <taxon>Actinospicaceae</taxon>
        <taxon>Actinospica</taxon>
    </lineage>
</organism>
<accession>A0A941II43</accession>
<keyword evidence="2" id="KW-1185">Reference proteome</keyword>
<gene>
    <name evidence="1" type="ORF">KDK95_08770</name>
</gene>
<proteinExistence type="predicted"/>
<dbReference type="RefSeq" id="WP_212517540.1">
    <property type="nucleotide sequence ID" value="NZ_JAGSOH010000016.1"/>
</dbReference>
<name>A0A941II43_9ACTN</name>
<dbReference type="EMBL" id="JAGSOH010000016">
    <property type="protein sequence ID" value="MBR7826392.1"/>
    <property type="molecule type" value="Genomic_DNA"/>
</dbReference>
<reference evidence="1" key="1">
    <citation type="submission" date="2021-04" db="EMBL/GenBank/DDBJ databases">
        <title>Genome based classification of Actinospica acidithermotolerans sp. nov., an actinobacterium isolated from an Indonesian hot spring.</title>
        <authorList>
            <person name="Kusuma A.B."/>
            <person name="Putra K.E."/>
            <person name="Nafisah S."/>
            <person name="Loh J."/>
            <person name="Nouioui I."/>
            <person name="Goodfellow M."/>
        </authorList>
    </citation>
    <scope>NUCLEOTIDE SEQUENCE</scope>
    <source>
        <strain evidence="1">MGRD01-02</strain>
    </source>
</reference>
<evidence type="ECO:0000313" key="1">
    <source>
        <dbReference type="EMBL" id="MBR7826392.1"/>
    </source>
</evidence>